<evidence type="ECO:0000313" key="2">
    <source>
        <dbReference type="Proteomes" id="UP001234297"/>
    </source>
</evidence>
<organism evidence="1 2">
    <name type="scientific">Persea americana</name>
    <name type="common">Avocado</name>
    <dbReference type="NCBI Taxonomy" id="3435"/>
    <lineage>
        <taxon>Eukaryota</taxon>
        <taxon>Viridiplantae</taxon>
        <taxon>Streptophyta</taxon>
        <taxon>Embryophyta</taxon>
        <taxon>Tracheophyta</taxon>
        <taxon>Spermatophyta</taxon>
        <taxon>Magnoliopsida</taxon>
        <taxon>Magnoliidae</taxon>
        <taxon>Laurales</taxon>
        <taxon>Lauraceae</taxon>
        <taxon>Persea</taxon>
    </lineage>
</organism>
<protein>
    <submittedName>
        <fullName evidence="1">Uncharacterized protein</fullName>
    </submittedName>
</protein>
<keyword evidence="2" id="KW-1185">Reference proteome</keyword>
<comment type="caution">
    <text evidence="1">The sequence shown here is derived from an EMBL/GenBank/DDBJ whole genome shotgun (WGS) entry which is preliminary data.</text>
</comment>
<name>A0ACC2M8Y7_PERAE</name>
<dbReference type="Proteomes" id="UP001234297">
    <property type="component" value="Chromosome 5"/>
</dbReference>
<reference evidence="1 2" key="1">
    <citation type="journal article" date="2022" name="Hortic Res">
        <title>A haplotype resolved chromosomal level avocado genome allows analysis of novel avocado genes.</title>
        <authorList>
            <person name="Nath O."/>
            <person name="Fletcher S.J."/>
            <person name="Hayward A."/>
            <person name="Shaw L.M."/>
            <person name="Masouleh A.K."/>
            <person name="Furtado A."/>
            <person name="Henry R.J."/>
            <person name="Mitter N."/>
        </authorList>
    </citation>
    <scope>NUCLEOTIDE SEQUENCE [LARGE SCALE GENOMIC DNA]</scope>
    <source>
        <strain evidence="2">cv. Hass</strain>
    </source>
</reference>
<sequence>MDMDLEVAKRRKKRGLKAWLQRGKEVEVRNDEVGLKGSWYEGTVIRCLRKKNRVTVQYRNLIHEKNETTPLREVINCSFVRPRPPTVEEPLVLELNQRVDAFYLDGWWVGYIVKKSNAKTTSSSSTRYVVFFPDSNEEIEFERSQMRLHQDWDGVKWVAAASGFASKKDLEGRNSVGDEVVQAGDVAGQANAAMEISTSPDSRDKAKGNSLESSKRLTSDEHKSLLPQKKSKKEATEAISSPTAFQDATLGGETLRERLSQYQISNSPNTQVQWRVKMLAHRRNPLIYSREKQQQAGTEGDHKVHKNRKVKKPNKVTKLEEQLGNVGDEQLNEKLHAPQTEPVTPVGLWDKDLQTQGRTSVIWLEKISNEATQNAGDEIIHEGQQKSLRQSSGDHNEQRKVEKANAVDPSCKELSPLPFVKSSPMWKMVESDVVFNTIPQSPHFQPLEQCSEVLREGMAIGQMVAFANVADAICKLHLGDHRSAFENMLKDLAELELHGFNGQPLRARIERLLWLKDSLLQSEDKLVKAEVQIRGQQRQKDYLNTEIDTLNKDIAILQEKRASVIETRKKTEANIERLWQEVQKVKESSCLAKENFKKVAAAPWSAFRP</sequence>
<accession>A0ACC2M8Y7</accession>
<dbReference type="EMBL" id="CM056813">
    <property type="protein sequence ID" value="KAJ8642105.1"/>
    <property type="molecule type" value="Genomic_DNA"/>
</dbReference>
<proteinExistence type="predicted"/>
<gene>
    <name evidence="1" type="ORF">MRB53_018799</name>
</gene>
<evidence type="ECO:0000313" key="1">
    <source>
        <dbReference type="EMBL" id="KAJ8642105.1"/>
    </source>
</evidence>